<sequence>MSIFQSLQHYFIYKVIIVTIDDEGVIKVFQYKTTKNETLKLSVIPNYCGKSNIKANDIFLRMKPKEITELNVGYIIDEIFVQNTKKGLHIEIINEIADNLNLKLNYILSENENAGFLYENGTAYGMILELKAKKFDFIVSPYIRFSYESYYLEPTEMIIGDSIKYIIGKTIITNNWKMFYGSFSVTVWILYLVIAVIAGLLHYLIRKLTFQHYNFSIIMSIVRIMLEGPALIKFNSFSSKVLFIHFIFYCVVISTIYKSKLYYFMNTDQSYQSINTLNDVMKNGIRICLARHSITFLEKSEHPFAKYVLTNNPQIEEDLNICWNQTAFRKDKVSEINTMLLKVLIERFIDSEGRSLVHILKRDQQHSFFFNMYFAKGHPLIDIFNKKILILKQIGFMNKLYNGIDRAYKKSKALTAISKSLQAKSLTITTLKSTFCIYFICIILSIIVFILEFTHII</sequence>
<evidence type="ECO:0000256" key="5">
    <source>
        <dbReference type="ARBA" id="ARBA00022989"/>
    </source>
</evidence>
<evidence type="ECO:0000256" key="4">
    <source>
        <dbReference type="ARBA" id="ARBA00022692"/>
    </source>
</evidence>
<dbReference type="GO" id="GO:0050906">
    <property type="term" value="P:detection of stimulus involved in sensory perception"/>
    <property type="evidence" value="ECO:0007669"/>
    <property type="project" value="UniProtKB-ARBA"/>
</dbReference>
<proteinExistence type="inferred from homology"/>
<dbReference type="InterPro" id="IPR052192">
    <property type="entry name" value="Insect_Ionotropic_Sensory_Rcpt"/>
</dbReference>
<feature type="domain" description="Ionotropic glutamate receptor C-terminal" evidence="10">
    <location>
        <begin position="186"/>
        <end position="440"/>
    </location>
</feature>
<gene>
    <name evidence="11" type="ORF">PSYICH_LOCUS15395</name>
</gene>
<dbReference type="Pfam" id="PF00060">
    <property type="entry name" value="Lig_chan"/>
    <property type="match status" value="1"/>
</dbReference>
<keyword evidence="7" id="KW-0675">Receptor</keyword>
<comment type="subcellular location">
    <subcellularLocation>
        <location evidence="1">Cell membrane</location>
        <topology evidence="1">Multi-pass membrane protein</topology>
    </subcellularLocation>
</comment>
<dbReference type="SUPFAM" id="SSF53850">
    <property type="entry name" value="Periplasmic binding protein-like II"/>
    <property type="match status" value="1"/>
</dbReference>
<dbReference type="PANTHER" id="PTHR42643">
    <property type="entry name" value="IONOTROPIC RECEPTOR 20A-RELATED"/>
    <property type="match status" value="1"/>
</dbReference>
<feature type="transmembrane region" description="Helical" evidence="9">
    <location>
        <begin position="213"/>
        <end position="232"/>
    </location>
</feature>
<keyword evidence="4 9" id="KW-0812">Transmembrane</keyword>
<evidence type="ECO:0000259" key="10">
    <source>
        <dbReference type="Pfam" id="PF00060"/>
    </source>
</evidence>
<comment type="similarity">
    <text evidence="2">Belongs to the glutamate-gated ion channel (TC 1.A.10.1) family.</text>
</comment>
<evidence type="ECO:0000256" key="7">
    <source>
        <dbReference type="ARBA" id="ARBA00023170"/>
    </source>
</evidence>
<feature type="transmembrane region" description="Helical" evidence="9">
    <location>
        <begin position="238"/>
        <end position="257"/>
    </location>
</feature>
<dbReference type="GO" id="GO:0005886">
    <property type="term" value="C:plasma membrane"/>
    <property type="evidence" value="ECO:0007669"/>
    <property type="project" value="UniProtKB-SubCell"/>
</dbReference>
<organism evidence="11 12">
    <name type="scientific">Psylliodes chrysocephalus</name>
    <dbReference type="NCBI Taxonomy" id="3402493"/>
    <lineage>
        <taxon>Eukaryota</taxon>
        <taxon>Metazoa</taxon>
        <taxon>Ecdysozoa</taxon>
        <taxon>Arthropoda</taxon>
        <taxon>Hexapoda</taxon>
        <taxon>Insecta</taxon>
        <taxon>Pterygota</taxon>
        <taxon>Neoptera</taxon>
        <taxon>Endopterygota</taxon>
        <taxon>Coleoptera</taxon>
        <taxon>Polyphaga</taxon>
        <taxon>Cucujiformia</taxon>
        <taxon>Chrysomeloidea</taxon>
        <taxon>Chrysomelidae</taxon>
        <taxon>Galerucinae</taxon>
        <taxon>Alticini</taxon>
        <taxon>Psylliodes</taxon>
    </lineage>
</organism>
<evidence type="ECO:0000256" key="1">
    <source>
        <dbReference type="ARBA" id="ARBA00004651"/>
    </source>
</evidence>
<keyword evidence="6 9" id="KW-0472">Membrane</keyword>
<dbReference type="GO" id="GO:0015276">
    <property type="term" value="F:ligand-gated monoatomic ion channel activity"/>
    <property type="evidence" value="ECO:0007669"/>
    <property type="project" value="InterPro"/>
</dbReference>
<dbReference type="Proteomes" id="UP001153636">
    <property type="component" value="Chromosome 9"/>
</dbReference>
<dbReference type="EMBL" id="OV651821">
    <property type="protein sequence ID" value="CAH1115217.1"/>
    <property type="molecule type" value="Genomic_DNA"/>
</dbReference>
<accession>A0A9P0D6R6</accession>
<evidence type="ECO:0000256" key="6">
    <source>
        <dbReference type="ARBA" id="ARBA00023136"/>
    </source>
</evidence>
<name>A0A9P0D6R6_9CUCU</name>
<evidence type="ECO:0000313" key="11">
    <source>
        <dbReference type="EMBL" id="CAH1115217.1"/>
    </source>
</evidence>
<dbReference type="Gene3D" id="1.10.287.70">
    <property type="match status" value="1"/>
</dbReference>
<evidence type="ECO:0000256" key="8">
    <source>
        <dbReference type="ARBA" id="ARBA00023180"/>
    </source>
</evidence>
<evidence type="ECO:0000256" key="9">
    <source>
        <dbReference type="SAM" id="Phobius"/>
    </source>
</evidence>
<evidence type="ECO:0000256" key="2">
    <source>
        <dbReference type="ARBA" id="ARBA00008685"/>
    </source>
</evidence>
<protein>
    <recommendedName>
        <fullName evidence="10">Ionotropic glutamate receptor C-terminal domain-containing protein</fullName>
    </recommendedName>
</protein>
<dbReference type="OrthoDB" id="6430908at2759"/>
<dbReference type="AlphaFoldDB" id="A0A9P0D6R6"/>
<keyword evidence="8" id="KW-0325">Glycoprotein</keyword>
<reference evidence="11" key="1">
    <citation type="submission" date="2022-01" db="EMBL/GenBank/DDBJ databases">
        <authorList>
            <person name="King R."/>
        </authorList>
    </citation>
    <scope>NUCLEOTIDE SEQUENCE</scope>
</reference>
<evidence type="ECO:0000256" key="3">
    <source>
        <dbReference type="ARBA" id="ARBA00022475"/>
    </source>
</evidence>
<dbReference type="PANTHER" id="PTHR42643:SF30">
    <property type="entry name" value="IONOTROPIC RECEPTOR 40A-RELATED"/>
    <property type="match status" value="1"/>
</dbReference>
<keyword evidence="12" id="KW-1185">Reference proteome</keyword>
<keyword evidence="5 9" id="KW-1133">Transmembrane helix</keyword>
<keyword evidence="3" id="KW-1003">Cell membrane</keyword>
<feature type="transmembrane region" description="Helical" evidence="9">
    <location>
        <begin position="435"/>
        <end position="456"/>
    </location>
</feature>
<feature type="transmembrane region" description="Helical" evidence="9">
    <location>
        <begin position="178"/>
        <end position="201"/>
    </location>
</feature>
<dbReference type="Gene3D" id="3.40.190.10">
    <property type="entry name" value="Periplasmic binding protein-like II"/>
    <property type="match status" value="1"/>
</dbReference>
<dbReference type="InterPro" id="IPR001320">
    <property type="entry name" value="Iontro_rcpt_C"/>
</dbReference>
<evidence type="ECO:0000313" key="12">
    <source>
        <dbReference type="Proteomes" id="UP001153636"/>
    </source>
</evidence>